<dbReference type="OrthoDB" id="10356406at2759"/>
<evidence type="ECO:0000256" key="1">
    <source>
        <dbReference type="SAM" id="MobiDB-lite"/>
    </source>
</evidence>
<evidence type="ECO:0000313" key="2">
    <source>
        <dbReference type="EMBL" id="PON66660.1"/>
    </source>
</evidence>
<feature type="compositionally biased region" description="Polar residues" evidence="1">
    <location>
        <begin position="51"/>
        <end position="65"/>
    </location>
</feature>
<keyword evidence="3" id="KW-1185">Reference proteome</keyword>
<sequence length="65" mass="7001">GNRLAKAPAACELAISPIKLSPRVFCLSRHEGREPEACLRNVSATAFDESPPSNNRNLSPVVQVD</sequence>
<organism evidence="2 3">
    <name type="scientific">Trema orientale</name>
    <name type="common">Charcoal tree</name>
    <name type="synonym">Celtis orientalis</name>
    <dbReference type="NCBI Taxonomy" id="63057"/>
    <lineage>
        <taxon>Eukaryota</taxon>
        <taxon>Viridiplantae</taxon>
        <taxon>Streptophyta</taxon>
        <taxon>Embryophyta</taxon>
        <taxon>Tracheophyta</taxon>
        <taxon>Spermatophyta</taxon>
        <taxon>Magnoliopsida</taxon>
        <taxon>eudicotyledons</taxon>
        <taxon>Gunneridae</taxon>
        <taxon>Pentapetalae</taxon>
        <taxon>rosids</taxon>
        <taxon>fabids</taxon>
        <taxon>Rosales</taxon>
        <taxon>Cannabaceae</taxon>
        <taxon>Trema</taxon>
    </lineage>
</organism>
<reference evidence="3" key="1">
    <citation type="submission" date="2016-06" db="EMBL/GenBank/DDBJ databases">
        <title>Parallel loss of symbiosis genes in relatives of nitrogen-fixing non-legume Parasponia.</title>
        <authorList>
            <person name="Van Velzen R."/>
            <person name="Holmer R."/>
            <person name="Bu F."/>
            <person name="Rutten L."/>
            <person name="Van Zeijl A."/>
            <person name="Liu W."/>
            <person name="Santuari L."/>
            <person name="Cao Q."/>
            <person name="Sharma T."/>
            <person name="Shen D."/>
            <person name="Roswanjaya Y."/>
            <person name="Wardhani T."/>
            <person name="Kalhor M.S."/>
            <person name="Jansen J."/>
            <person name="Van den Hoogen J."/>
            <person name="Gungor B."/>
            <person name="Hartog M."/>
            <person name="Hontelez J."/>
            <person name="Verver J."/>
            <person name="Yang W.-C."/>
            <person name="Schijlen E."/>
            <person name="Repin R."/>
            <person name="Schilthuizen M."/>
            <person name="Schranz E."/>
            <person name="Heidstra R."/>
            <person name="Miyata K."/>
            <person name="Fedorova E."/>
            <person name="Kohlen W."/>
            <person name="Bisseling T."/>
            <person name="Smit S."/>
            <person name="Geurts R."/>
        </authorList>
    </citation>
    <scope>NUCLEOTIDE SEQUENCE [LARGE SCALE GENOMIC DNA]</scope>
    <source>
        <strain evidence="3">cv. RG33-2</strain>
    </source>
</reference>
<name>A0A2P5D032_TREOI</name>
<dbReference type="InParanoid" id="A0A2P5D032"/>
<feature type="non-terminal residue" evidence="2">
    <location>
        <position position="1"/>
    </location>
</feature>
<comment type="caution">
    <text evidence="2">The sequence shown here is derived from an EMBL/GenBank/DDBJ whole genome shotgun (WGS) entry which is preliminary data.</text>
</comment>
<feature type="region of interest" description="Disordered" evidence="1">
    <location>
        <begin position="44"/>
        <end position="65"/>
    </location>
</feature>
<accession>A0A2P5D032</accession>
<dbReference type="AlphaFoldDB" id="A0A2P5D032"/>
<protein>
    <submittedName>
        <fullName evidence="2">Uncharacterized protein</fullName>
    </submittedName>
</protein>
<evidence type="ECO:0000313" key="3">
    <source>
        <dbReference type="Proteomes" id="UP000237000"/>
    </source>
</evidence>
<gene>
    <name evidence="2" type="ORF">TorRG33x02_267220</name>
</gene>
<dbReference type="Proteomes" id="UP000237000">
    <property type="component" value="Unassembled WGS sequence"/>
</dbReference>
<proteinExistence type="predicted"/>
<dbReference type="EMBL" id="JXTC01000310">
    <property type="protein sequence ID" value="PON66660.1"/>
    <property type="molecule type" value="Genomic_DNA"/>
</dbReference>